<dbReference type="EMBL" id="KK852471">
    <property type="protein sequence ID" value="KDR23180.1"/>
    <property type="molecule type" value="Genomic_DNA"/>
</dbReference>
<dbReference type="OMA" id="CAWESPP"/>
<keyword evidence="4" id="KW-0131">Cell cycle</keyword>
<evidence type="ECO:0000256" key="4">
    <source>
        <dbReference type="ARBA" id="ARBA00023306"/>
    </source>
</evidence>
<evidence type="ECO:0000313" key="7">
    <source>
        <dbReference type="EMBL" id="KDR23180.1"/>
    </source>
</evidence>
<dbReference type="Gene3D" id="1.25.10.10">
    <property type="entry name" value="Leucine-rich Repeat Variant"/>
    <property type="match status" value="2"/>
</dbReference>
<evidence type="ECO:0000256" key="5">
    <source>
        <dbReference type="ARBA" id="ARBA00045173"/>
    </source>
</evidence>
<dbReference type="GO" id="GO:0051301">
    <property type="term" value="P:cell division"/>
    <property type="evidence" value="ECO:0007669"/>
    <property type="project" value="UniProtKB-KW"/>
</dbReference>
<organism evidence="7 8">
    <name type="scientific">Zootermopsis nevadensis</name>
    <name type="common">Dampwood termite</name>
    <dbReference type="NCBI Taxonomy" id="136037"/>
    <lineage>
        <taxon>Eukaryota</taxon>
        <taxon>Metazoa</taxon>
        <taxon>Ecdysozoa</taxon>
        <taxon>Arthropoda</taxon>
        <taxon>Hexapoda</taxon>
        <taxon>Insecta</taxon>
        <taxon>Pterygota</taxon>
        <taxon>Neoptera</taxon>
        <taxon>Polyneoptera</taxon>
        <taxon>Dictyoptera</taxon>
        <taxon>Blattodea</taxon>
        <taxon>Blattoidea</taxon>
        <taxon>Termitoidae</taxon>
        <taxon>Termopsidae</taxon>
        <taxon>Zootermopsis</taxon>
    </lineage>
</organism>
<protein>
    <recommendedName>
        <fullName evidence="2">Ataxin-10</fullName>
    </recommendedName>
</protein>
<dbReference type="InterPro" id="IPR016024">
    <property type="entry name" value="ARM-type_fold"/>
</dbReference>
<dbReference type="SUPFAM" id="SSF48371">
    <property type="entry name" value="ARM repeat"/>
    <property type="match status" value="1"/>
</dbReference>
<dbReference type="GO" id="GO:0005829">
    <property type="term" value="C:cytosol"/>
    <property type="evidence" value="ECO:0007669"/>
    <property type="project" value="TreeGrafter"/>
</dbReference>
<comment type="function">
    <text evidence="5">May play a role in the regulation of cytokinesis. May play a role in signaling by stimulating protein glycosylation. Induces neuritogenesis by activating the Ras-MAP kinase pathway and is necessary for the survival of cerebellar neurons. Does not appear to play a major role in ciliogenesis.</text>
</comment>
<feature type="domain" description="Ataxin-10" evidence="6">
    <location>
        <begin position="390"/>
        <end position="486"/>
    </location>
</feature>
<accession>A0A067RRD7</accession>
<evidence type="ECO:0000256" key="2">
    <source>
        <dbReference type="ARBA" id="ARBA00018804"/>
    </source>
</evidence>
<dbReference type="InterPro" id="IPR051374">
    <property type="entry name" value="Ataxin-10/CTR86_families"/>
</dbReference>
<sequence>MASAKKFSNNLRAVTELEQEDDNYTDSLGVENIFRCCELLTTFLRNKKWSEIGDTLTTISKALLKPENRKSVPLQALESLGIVLHVSAAEFKVDSPSVAAAVSETFRALRNSCVGEPKIQKDVTEKTVAVDETCNILKALSLLPRNEHNVFCLRVGTQFLGNIVVNNKDTQPIVWRKCSEVLIDLLKYEDKKVANYSSMVIYNILLGHPDISAAVENCKEILEILIDHAMADSEFALFTVELLLSRMGYLPKVYEKVAVTHRLFLLDAVHFMITADGDARIPVTSITFLASQFKVHSDCILKTCEKYVEGLEPAEVSKLLQLLASASANGNYRSELQKDTSLLITCSMLLCSMHNLGKMGQNNFSAVQKLADLSSFTQSSNIHEHPAFGFKSCLVQMLGNLCWRHPENQNQVRKLDCISVLLDCCNIDARNPLIIQWVVLAIRNLCENNLENQAVIASMTRKGTVDSSVLLEMGLTLHADDESKIVIMPLDRKTSL</sequence>
<dbReference type="GO" id="GO:0031175">
    <property type="term" value="P:neuron projection development"/>
    <property type="evidence" value="ECO:0007669"/>
    <property type="project" value="TreeGrafter"/>
</dbReference>
<dbReference type="PANTHER" id="PTHR13255">
    <property type="entry name" value="ATAXIN-10"/>
    <property type="match status" value="1"/>
</dbReference>
<evidence type="ECO:0000313" key="8">
    <source>
        <dbReference type="Proteomes" id="UP000027135"/>
    </source>
</evidence>
<keyword evidence="3" id="KW-0132">Cell division</keyword>
<evidence type="ECO:0000256" key="1">
    <source>
        <dbReference type="ARBA" id="ARBA00008384"/>
    </source>
</evidence>
<dbReference type="FunCoup" id="A0A067RRD7">
    <property type="interactions" value="965"/>
</dbReference>
<dbReference type="InterPro" id="IPR011989">
    <property type="entry name" value="ARM-like"/>
</dbReference>
<dbReference type="OrthoDB" id="379794at2759"/>
<reference evidence="7 8" key="1">
    <citation type="journal article" date="2014" name="Nat. Commun.">
        <title>Molecular traces of alternative social organization in a termite genome.</title>
        <authorList>
            <person name="Terrapon N."/>
            <person name="Li C."/>
            <person name="Robertson H.M."/>
            <person name="Ji L."/>
            <person name="Meng X."/>
            <person name="Booth W."/>
            <person name="Chen Z."/>
            <person name="Childers C.P."/>
            <person name="Glastad K.M."/>
            <person name="Gokhale K."/>
            <person name="Gowin J."/>
            <person name="Gronenberg W."/>
            <person name="Hermansen R.A."/>
            <person name="Hu H."/>
            <person name="Hunt B.G."/>
            <person name="Huylmans A.K."/>
            <person name="Khalil S.M."/>
            <person name="Mitchell R.D."/>
            <person name="Munoz-Torres M.C."/>
            <person name="Mustard J.A."/>
            <person name="Pan H."/>
            <person name="Reese J.T."/>
            <person name="Scharf M.E."/>
            <person name="Sun F."/>
            <person name="Vogel H."/>
            <person name="Xiao J."/>
            <person name="Yang W."/>
            <person name="Yang Z."/>
            <person name="Yang Z."/>
            <person name="Zhou J."/>
            <person name="Zhu J."/>
            <person name="Brent C.S."/>
            <person name="Elsik C.G."/>
            <person name="Goodisman M.A."/>
            <person name="Liberles D.A."/>
            <person name="Roe R.M."/>
            <person name="Vargo E.L."/>
            <person name="Vilcinskas A."/>
            <person name="Wang J."/>
            <person name="Bornberg-Bauer E."/>
            <person name="Korb J."/>
            <person name="Zhang G."/>
            <person name="Liebig J."/>
        </authorList>
    </citation>
    <scope>NUCLEOTIDE SEQUENCE [LARGE SCALE GENOMIC DNA]</scope>
    <source>
        <tissue evidence="7">Whole organism</tissue>
    </source>
</reference>
<name>A0A067RRD7_ZOONE</name>
<dbReference type="Proteomes" id="UP000027135">
    <property type="component" value="Unassembled WGS sequence"/>
</dbReference>
<comment type="similarity">
    <text evidence="1">Belongs to the ataxin-10 family.</text>
</comment>
<evidence type="ECO:0000256" key="3">
    <source>
        <dbReference type="ARBA" id="ARBA00022618"/>
    </source>
</evidence>
<dbReference type="Pfam" id="PF09759">
    <property type="entry name" value="Atx10homo_assoc"/>
    <property type="match status" value="1"/>
</dbReference>
<proteinExistence type="inferred from homology"/>
<gene>
    <name evidence="7" type="ORF">L798_15749</name>
</gene>
<dbReference type="InterPro" id="IPR019156">
    <property type="entry name" value="Ataxin-10_domain"/>
</dbReference>
<dbReference type="STRING" id="136037.A0A067RRD7"/>
<dbReference type="eggNOG" id="KOG2676">
    <property type="taxonomic scope" value="Eukaryota"/>
</dbReference>
<dbReference type="AlphaFoldDB" id="A0A067RRD7"/>
<evidence type="ECO:0000259" key="6">
    <source>
        <dbReference type="Pfam" id="PF09759"/>
    </source>
</evidence>
<keyword evidence="8" id="KW-1185">Reference proteome</keyword>
<dbReference type="InParanoid" id="A0A067RRD7"/>
<dbReference type="PANTHER" id="PTHR13255:SF0">
    <property type="entry name" value="ATAXIN-10"/>
    <property type="match status" value="1"/>
</dbReference>